<name>A0ABX0TFN9_9MICC</name>
<dbReference type="RefSeq" id="WP_167265098.1">
    <property type="nucleotide sequence ID" value="NZ_BAAAVO010000013.1"/>
</dbReference>
<evidence type="ECO:0000313" key="2">
    <source>
        <dbReference type="Proteomes" id="UP000802392"/>
    </source>
</evidence>
<comment type="caution">
    <text evidence="1">The sequence shown here is derived from an EMBL/GenBank/DDBJ whole genome shotgun (WGS) entry which is preliminary data.</text>
</comment>
<keyword evidence="2" id="KW-1185">Reference proteome</keyword>
<dbReference type="EMBL" id="JAAOZD010000003">
    <property type="protein sequence ID" value="NIJ01333.1"/>
    <property type="molecule type" value="Genomic_DNA"/>
</dbReference>
<sequence length="272" mass="27599">MNRPYTVGATVQAQQAGAVALAIASLPESFTPAAPGSVPDVQVLHGTPGWVTEAIEAITSGIRAVVVVSPAPEDTGPLQAVQQNLAAVQGNAAVVVLDQKWASNPAMVPAAEAVRSMAGRAAMLDSVATAALGTDPGELFADHLAAVVRLTGPLDRLSILHRGPQGYTATAVLANGAPAALQGVVSNARPAQAVITVLTDDGGVTVSLPEPVAAWPATVKATGAQGDVLLPTLYESAHRSTWRRLKEHLDAGTSPSDPARFAALTESIAALT</sequence>
<protein>
    <submittedName>
        <fullName evidence="1">Uncharacterized protein</fullName>
    </submittedName>
</protein>
<dbReference type="Proteomes" id="UP000802392">
    <property type="component" value="Unassembled WGS sequence"/>
</dbReference>
<accession>A0ABX0TFN9</accession>
<evidence type="ECO:0000313" key="1">
    <source>
        <dbReference type="EMBL" id="NIJ01333.1"/>
    </source>
</evidence>
<organism evidence="1 2">
    <name type="scientific">Paenarthrobacter ilicis</name>
    <dbReference type="NCBI Taxonomy" id="43665"/>
    <lineage>
        <taxon>Bacteria</taxon>
        <taxon>Bacillati</taxon>
        <taxon>Actinomycetota</taxon>
        <taxon>Actinomycetes</taxon>
        <taxon>Micrococcales</taxon>
        <taxon>Micrococcaceae</taxon>
        <taxon>Paenarthrobacter</taxon>
    </lineage>
</organism>
<proteinExistence type="predicted"/>
<gene>
    <name evidence="1" type="ORF">FHR86_001654</name>
</gene>
<reference evidence="1 2" key="1">
    <citation type="submission" date="2020-03" db="EMBL/GenBank/DDBJ databases">
        <title>Genomic Encyclopedia of Type Strains, Phase III (KMG-III): the genomes of soil and plant-associated and newly described type strains.</title>
        <authorList>
            <person name="Whitman W."/>
        </authorList>
    </citation>
    <scope>NUCLEOTIDE SEQUENCE [LARGE SCALE GENOMIC DNA]</scope>
    <source>
        <strain evidence="1 2">CECT 4207</strain>
    </source>
</reference>